<dbReference type="SUPFAM" id="SSF51445">
    <property type="entry name" value="(Trans)glycosidases"/>
    <property type="match status" value="1"/>
</dbReference>
<feature type="signal peptide" evidence="6">
    <location>
        <begin position="1"/>
        <end position="37"/>
    </location>
</feature>
<dbReference type="RefSeq" id="WP_132817093.1">
    <property type="nucleotide sequence ID" value="NZ_SMKI01000054.1"/>
</dbReference>
<sequence length="514" mass="55670">MLTVRRKPPRITPTRPLLALLALVLALFTLPALPAAAEPAPAAAVDWLRVDGNQIRDAAGRPVTLRGVSLIGPRHRGECTNCTPRSIADLIDLSVDESAGWNSRVVRLPVTEWAPNDSLTLAQNIERHVDPYVQQAVDLGVYLIVDFHRVQNFGSTNGGVPREIVQEFWNYVAPRYADIPNVIYEVYNEPISPASWPQWKSYIQPVVDDIRAAAPNNLLLMGSPNWSTMVNQAAADPIDDSNTAYVYHLYPNQGAATAANLDQRFGNAARQIPVVLTEFGWNPAGPYSDPVVTQGTTGCWGSPLRDYLDARPQISWTAWVFDNYWKPQMFDEDWNLMGGEFMGQFVQDWLADLANHNQAGRDNAPGADDALGSDAAPEGVIVDNGGAGYSDTGDWVRSTSTPGFYGTDYAHSGSANASPAKRAVFQPTLPATGTYNVYLRWTPDANRATAAPVTVHRGGGAGSASVTVDQRVNGCQWNLVGTYQLTAGSDARLELSAASAGYTIADAALFERVG</sequence>
<gene>
    <name evidence="9" type="ORF">E1283_07395</name>
</gene>
<dbReference type="GO" id="GO:0000272">
    <property type="term" value="P:polysaccharide catabolic process"/>
    <property type="evidence" value="ECO:0007669"/>
    <property type="project" value="InterPro"/>
</dbReference>
<proteinExistence type="inferred from homology"/>
<evidence type="ECO:0000256" key="3">
    <source>
        <dbReference type="ARBA" id="ARBA00022801"/>
    </source>
</evidence>
<dbReference type="Proteomes" id="UP000295345">
    <property type="component" value="Unassembled WGS sequence"/>
</dbReference>
<evidence type="ECO:0000256" key="4">
    <source>
        <dbReference type="ARBA" id="ARBA00023295"/>
    </source>
</evidence>
<evidence type="ECO:0000256" key="5">
    <source>
        <dbReference type="RuleBase" id="RU361153"/>
    </source>
</evidence>
<dbReference type="InterPro" id="IPR001547">
    <property type="entry name" value="Glyco_hydro_5"/>
</dbReference>
<dbReference type="PANTHER" id="PTHR34142">
    <property type="entry name" value="ENDO-BETA-1,4-GLUCANASE A"/>
    <property type="match status" value="1"/>
</dbReference>
<dbReference type="Gene3D" id="3.20.20.80">
    <property type="entry name" value="Glycosidases"/>
    <property type="match status" value="1"/>
</dbReference>
<organism evidence="9 10">
    <name type="scientific">Streptomyces hainanensis</name>
    <dbReference type="NCBI Taxonomy" id="402648"/>
    <lineage>
        <taxon>Bacteria</taxon>
        <taxon>Bacillati</taxon>
        <taxon>Actinomycetota</taxon>
        <taxon>Actinomycetes</taxon>
        <taxon>Kitasatosporales</taxon>
        <taxon>Streptomycetaceae</taxon>
        <taxon>Streptomyces</taxon>
    </lineage>
</organism>
<dbReference type="Pfam" id="PF25275">
    <property type="entry name" value="Golvesin_C"/>
    <property type="match status" value="1"/>
</dbReference>
<evidence type="ECO:0000313" key="9">
    <source>
        <dbReference type="EMBL" id="TDC77405.1"/>
    </source>
</evidence>
<evidence type="ECO:0000313" key="10">
    <source>
        <dbReference type="Proteomes" id="UP000295345"/>
    </source>
</evidence>
<accession>A0A4V6PBV4</accession>
<evidence type="ECO:0000256" key="2">
    <source>
        <dbReference type="ARBA" id="ARBA00012601"/>
    </source>
</evidence>
<feature type="chain" id="PRO_5020517209" description="cellulase" evidence="6">
    <location>
        <begin position="38"/>
        <end position="514"/>
    </location>
</feature>
<dbReference type="GO" id="GO:0008810">
    <property type="term" value="F:cellulase activity"/>
    <property type="evidence" value="ECO:0007669"/>
    <property type="project" value="UniProtKB-EC"/>
</dbReference>
<protein>
    <recommendedName>
        <fullName evidence="2">cellulase</fullName>
        <ecNumber evidence="2">3.2.1.4</ecNumber>
    </recommendedName>
</protein>
<feature type="domain" description="Glycoside hydrolase family 5" evidence="7">
    <location>
        <begin position="95"/>
        <end position="323"/>
    </location>
</feature>
<comment type="caution">
    <text evidence="9">The sequence shown here is derived from an EMBL/GenBank/DDBJ whole genome shotgun (WGS) entry which is preliminary data.</text>
</comment>
<dbReference type="OrthoDB" id="182870at2"/>
<dbReference type="EC" id="3.2.1.4" evidence="2"/>
<keyword evidence="3 5" id="KW-0378">Hydrolase</keyword>
<comment type="catalytic activity">
    <reaction evidence="1">
        <text>Endohydrolysis of (1-&gt;4)-beta-D-glucosidic linkages in cellulose, lichenin and cereal beta-D-glucans.</text>
        <dbReference type="EC" id="3.2.1.4"/>
    </reaction>
</comment>
<dbReference type="PROSITE" id="PS00659">
    <property type="entry name" value="GLYCOSYL_HYDROL_F5"/>
    <property type="match status" value="1"/>
</dbReference>
<reference evidence="9 10" key="1">
    <citation type="submission" date="2019-03" db="EMBL/GenBank/DDBJ databases">
        <title>Draft genome sequences of novel Actinobacteria.</title>
        <authorList>
            <person name="Sahin N."/>
            <person name="Ay H."/>
            <person name="Saygin H."/>
        </authorList>
    </citation>
    <scope>NUCLEOTIDE SEQUENCE [LARGE SCALE GENOMIC DNA]</scope>
    <source>
        <strain evidence="9 10">DSM 41900</strain>
    </source>
</reference>
<comment type="similarity">
    <text evidence="5">Belongs to the glycosyl hydrolase 5 (cellulase A) family.</text>
</comment>
<evidence type="ECO:0000256" key="1">
    <source>
        <dbReference type="ARBA" id="ARBA00000966"/>
    </source>
</evidence>
<name>A0A4V6PBV4_9ACTN</name>
<dbReference type="InterPro" id="IPR018087">
    <property type="entry name" value="Glyco_hydro_5_CS"/>
</dbReference>
<evidence type="ECO:0000259" key="8">
    <source>
        <dbReference type="Pfam" id="PF25275"/>
    </source>
</evidence>
<evidence type="ECO:0000256" key="6">
    <source>
        <dbReference type="SAM" id="SignalP"/>
    </source>
</evidence>
<evidence type="ECO:0000259" key="7">
    <source>
        <dbReference type="Pfam" id="PF00150"/>
    </source>
</evidence>
<keyword evidence="4 5" id="KW-0326">Glycosidase</keyword>
<dbReference type="Pfam" id="PF00150">
    <property type="entry name" value="Cellulase"/>
    <property type="match status" value="1"/>
</dbReference>
<dbReference type="InterPro" id="IPR033803">
    <property type="entry name" value="CBD-like_Golvesin-Xly"/>
</dbReference>
<feature type="domain" description="Golvesin/Xly CBD-like" evidence="8">
    <location>
        <begin position="380"/>
        <end position="511"/>
    </location>
</feature>
<keyword evidence="6" id="KW-0732">Signal</keyword>
<dbReference type="InterPro" id="IPR017853">
    <property type="entry name" value="GH"/>
</dbReference>
<keyword evidence="10" id="KW-1185">Reference proteome</keyword>
<dbReference type="AlphaFoldDB" id="A0A4V6PBV4"/>
<dbReference type="PANTHER" id="PTHR34142:SF1">
    <property type="entry name" value="GLYCOSIDE HYDROLASE FAMILY 5 DOMAIN-CONTAINING PROTEIN"/>
    <property type="match status" value="1"/>
</dbReference>
<dbReference type="EMBL" id="SMKI01000054">
    <property type="protein sequence ID" value="TDC77405.1"/>
    <property type="molecule type" value="Genomic_DNA"/>
</dbReference>